<dbReference type="Gene3D" id="1.10.287.1490">
    <property type="match status" value="1"/>
</dbReference>
<organism evidence="3 4">
    <name type="scientific">Armillaria ostoyae</name>
    <name type="common">Armillaria root rot fungus</name>
    <dbReference type="NCBI Taxonomy" id="47428"/>
    <lineage>
        <taxon>Eukaryota</taxon>
        <taxon>Fungi</taxon>
        <taxon>Dikarya</taxon>
        <taxon>Basidiomycota</taxon>
        <taxon>Agaricomycotina</taxon>
        <taxon>Agaricomycetes</taxon>
        <taxon>Agaricomycetidae</taxon>
        <taxon>Agaricales</taxon>
        <taxon>Marasmiineae</taxon>
        <taxon>Physalacriaceae</taxon>
        <taxon>Armillaria</taxon>
    </lineage>
</organism>
<feature type="region of interest" description="Disordered" evidence="2">
    <location>
        <begin position="141"/>
        <end position="344"/>
    </location>
</feature>
<evidence type="ECO:0000256" key="2">
    <source>
        <dbReference type="SAM" id="MobiDB-lite"/>
    </source>
</evidence>
<accession>A0A284RMA6</accession>
<dbReference type="OMA" id="YYDRTAW"/>
<dbReference type="OrthoDB" id="432685at2759"/>
<reference evidence="4" key="1">
    <citation type="journal article" date="2017" name="Nat. Ecol. Evol.">
        <title>Genome expansion and lineage-specific genetic innovations in the forest pathogenic fungi Armillaria.</title>
        <authorList>
            <person name="Sipos G."/>
            <person name="Prasanna A.N."/>
            <person name="Walter M.C."/>
            <person name="O'Connor E."/>
            <person name="Balint B."/>
            <person name="Krizsan K."/>
            <person name="Kiss B."/>
            <person name="Hess J."/>
            <person name="Varga T."/>
            <person name="Slot J."/>
            <person name="Riley R."/>
            <person name="Boka B."/>
            <person name="Rigling D."/>
            <person name="Barry K."/>
            <person name="Lee J."/>
            <person name="Mihaltcheva S."/>
            <person name="LaButti K."/>
            <person name="Lipzen A."/>
            <person name="Waldron R."/>
            <person name="Moloney N.M."/>
            <person name="Sperisen C."/>
            <person name="Kredics L."/>
            <person name="Vagvoelgyi C."/>
            <person name="Patrignani A."/>
            <person name="Fitzpatrick D."/>
            <person name="Nagy I."/>
            <person name="Doyle S."/>
            <person name="Anderson J.B."/>
            <person name="Grigoriev I.V."/>
            <person name="Gueldener U."/>
            <person name="Muensterkoetter M."/>
            <person name="Nagy L.G."/>
        </authorList>
    </citation>
    <scope>NUCLEOTIDE SEQUENCE [LARGE SCALE GENOMIC DNA]</scope>
    <source>
        <strain evidence="4">C18/9</strain>
    </source>
</reference>
<feature type="compositionally biased region" description="Acidic residues" evidence="2">
    <location>
        <begin position="589"/>
        <end position="601"/>
    </location>
</feature>
<keyword evidence="1" id="KW-0175">Coiled coil</keyword>
<sequence length="931" mass="102708">MLIWSPSIQPNTYNLHCLNFEIGSVAGFPTNHPRRDLSPFSTRTIMEYDQRRLSIADIEATLQDIYNHHPLVTTTDAGDSAIPAGSLVDVLKSLSDIYNGFELMDSTEIAKLNDVLKDNPGLQVTPPLLVHFCGERIKQHAASLEPSTSDVADSSEGRGRAQDRTDSEDNSRSSSSDSQSRPPSRGPPMTPKTQSVFDTQRRQRSTPLSNNAPSSWAKRPPAPHRRKSDAGSRSDSENSPAAFRQSFSRNRTPSNPTSPSANMSPAQSNFPLVGSPPSRPHSRAHSNPQSFSSPYQNDDDHMHDSASIYDYRGQRMDDSFITSVSSLPMPHSPSDSEEDDSELGLVMERQTTSSTASLEPFERVDAMQKQIAELMRRLTETDRALQKRISEHDSEVEEMSTRIDELRSELNASKRDEKDLRSKERTYMNQISALENEIAKLTKSLESSRSSYANLQKQYAEQCSASEKYRHDLRQREEAIRNLKETGSLHEMEAMKWTKEHEAYEARISSLEDELELAQQVQAQLDEQKQENLLLKETIDRMRFDMDEMRNSASSVMGGSSGNSSAANTLSKSLGAELASQIKGGWGLEDAEEDVEDEGDSAETTVERDSDGEDVIQTIITRKKRKVSSRANMIGTTTVEEYKEYSDTAVQYDASAFISVIATQTDPEPIIVTASLSIQTDELPAPPSEPMVPPKVTMDIDIQTDFVEIDEPSRSPSPDEALASSSSTIIPPTPKPHHRSLEIPSDQPPAYDQHEEHDRGIASDTLKKLHPGVETPLAGVPGGVSKEVVDAWNVVKAAVGCRCSVIDTVIENSDKTDSSRPPKDAKRRKNRLYNIMYVVRDGSPPLPNGVVTQAAMVFGASALVLLALGPYMVPHYSIPGGPTYYDRTAWNSFNTMQAAGEGFSPDGTAAVWNFLGRVGGGAARMARGWPT</sequence>
<feature type="compositionally biased region" description="Polar residues" evidence="2">
    <location>
        <begin position="205"/>
        <end position="214"/>
    </location>
</feature>
<gene>
    <name evidence="3" type="ORF">ARMOST_13274</name>
</gene>
<dbReference type="SUPFAM" id="SSF161270">
    <property type="entry name" value="PspA lactotransferrin-binding region"/>
    <property type="match status" value="1"/>
</dbReference>
<feature type="compositionally biased region" description="Low complexity" evidence="2">
    <location>
        <begin position="172"/>
        <end position="183"/>
    </location>
</feature>
<evidence type="ECO:0000313" key="3">
    <source>
        <dbReference type="EMBL" id="SJL09893.1"/>
    </source>
</evidence>
<feature type="region of interest" description="Disordered" evidence="2">
    <location>
        <begin position="587"/>
        <end position="610"/>
    </location>
</feature>
<name>A0A284RMA6_ARMOS</name>
<feature type="compositionally biased region" description="Polar residues" evidence="2">
    <location>
        <begin position="237"/>
        <end position="270"/>
    </location>
</feature>
<dbReference type="EMBL" id="FUEG01000011">
    <property type="protein sequence ID" value="SJL09893.1"/>
    <property type="molecule type" value="Genomic_DNA"/>
</dbReference>
<dbReference type="AlphaFoldDB" id="A0A284RMA6"/>
<evidence type="ECO:0000256" key="1">
    <source>
        <dbReference type="SAM" id="Coils"/>
    </source>
</evidence>
<feature type="region of interest" description="Disordered" evidence="2">
    <location>
        <begin position="710"/>
        <end position="759"/>
    </location>
</feature>
<protein>
    <submittedName>
        <fullName evidence="3">Uncharacterized protein</fullName>
    </submittedName>
</protein>
<proteinExistence type="predicted"/>
<evidence type="ECO:0000313" key="4">
    <source>
        <dbReference type="Proteomes" id="UP000219338"/>
    </source>
</evidence>
<keyword evidence="4" id="KW-1185">Reference proteome</keyword>
<feature type="coiled-coil region" evidence="1">
    <location>
        <begin position="364"/>
        <end position="538"/>
    </location>
</feature>
<dbReference type="Proteomes" id="UP000219338">
    <property type="component" value="Unassembled WGS sequence"/>
</dbReference>
<feature type="compositionally biased region" description="Basic and acidic residues" evidence="2">
    <location>
        <begin position="155"/>
        <end position="171"/>
    </location>
</feature>